<proteinExistence type="predicted"/>
<accession>A0A0C9VY20</accession>
<dbReference type="AlphaFoldDB" id="A0A0C9VY20"/>
<dbReference type="HOGENOM" id="CLU_1928950_0_0_1"/>
<reference evidence="1 2" key="1">
    <citation type="submission" date="2014-06" db="EMBL/GenBank/DDBJ databases">
        <title>Evolutionary Origins and Diversification of the Mycorrhizal Mutualists.</title>
        <authorList>
            <consortium name="DOE Joint Genome Institute"/>
            <consortium name="Mycorrhizal Genomics Consortium"/>
            <person name="Kohler A."/>
            <person name="Kuo A."/>
            <person name="Nagy L.G."/>
            <person name="Floudas D."/>
            <person name="Copeland A."/>
            <person name="Barry K.W."/>
            <person name="Cichocki N."/>
            <person name="Veneault-Fourrey C."/>
            <person name="LaButti K."/>
            <person name="Lindquist E.A."/>
            <person name="Lipzen A."/>
            <person name="Lundell T."/>
            <person name="Morin E."/>
            <person name="Murat C."/>
            <person name="Riley R."/>
            <person name="Ohm R."/>
            <person name="Sun H."/>
            <person name="Tunlid A."/>
            <person name="Henrissat B."/>
            <person name="Grigoriev I.V."/>
            <person name="Hibbett D.S."/>
            <person name="Martin F."/>
        </authorList>
    </citation>
    <scope>NUCLEOTIDE SEQUENCE [LARGE SCALE GENOMIC DNA]</scope>
    <source>
        <strain evidence="1 2">SS14</strain>
    </source>
</reference>
<evidence type="ECO:0000313" key="2">
    <source>
        <dbReference type="Proteomes" id="UP000054279"/>
    </source>
</evidence>
<protein>
    <submittedName>
        <fullName evidence="1">Uncharacterized protein</fullName>
    </submittedName>
</protein>
<keyword evidence="2" id="KW-1185">Reference proteome</keyword>
<dbReference type="EMBL" id="KN837120">
    <property type="protein sequence ID" value="KIJ43875.1"/>
    <property type="molecule type" value="Genomic_DNA"/>
</dbReference>
<evidence type="ECO:0000313" key="1">
    <source>
        <dbReference type="EMBL" id="KIJ43875.1"/>
    </source>
</evidence>
<name>A0A0C9VY20_SPHS4</name>
<dbReference type="Proteomes" id="UP000054279">
    <property type="component" value="Unassembled WGS sequence"/>
</dbReference>
<gene>
    <name evidence="1" type="ORF">M422DRAFT_30710</name>
</gene>
<organism evidence="1 2">
    <name type="scientific">Sphaerobolus stellatus (strain SS14)</name>
    <dbReference type="NCBI Taxonomy" id="990650"/>
    <lineage>
        <taxon>Eukaryota</taxon>
        <taxon>Fungi</taxon>
        <taxon>Dikarya</taxon>
        <taxon>Basidiomycota</taxon>
        <taxon>Agaricomycotina</taxon>
        <taxon>Agaricomycetes</taxon>
        <taxon>Phallomycetidae</taxon>
        <taxon>Geastrales</taxon>
        <taxon>Sphaerobolaceae</taxon>
        <taxon>Sphaerobolus</taxon>
    </lineage>
</organism>
<sequence length="131" mass="14729">MARKVQNLAQVFRSAVMFAHSVGSSDDRRRYIGHLVFADFQFGRIGLSERSDLVMLLKLRLSSCSFLRVFQPPGLLVLRPLFLGHVTLPHAAMDRHTVTVLLTMSPLNFRTSASVKILAQLQLVRTTARLP</sequence>